<dbReference type="InterPro" id="IPR028082">
    <property type="entry name" value="Peripla_BP_I"/>
</dbReference>
<dbReference type="InterPro" id="IPR051010">
    <property type="entry name" value="BCAA_transport"/>
</dbReference>
<feature type="chain" id="PRO_5045552757" evidence="3">
    <location>
        <begin position="26"/>
        <end position="375"/>
    </location>
</feature>
<dbReference type="Gene3D" id="3.40.50.2300">
    <property type="match status" value="2"/>
</dbReference>
<feature type="domain" description="Leucine-binding protein" evidence="4">
    <location>
        <begin position="35"/>
        <end position="363"/>
    </location>
</feature>
<evidence type="ECO:0000313" key="5">
    <source>
        <dbReference type="EMBL" id="GAA3685699.1"/>
    </source>
</evidence>
<feature type="signal peptide" evidence="3">
    <location>
        <begin position="1"/>
        <end position="25"/>
    </location>
</feature>
<evidence type="ECO:0000259" key="4">
    <source>
        <dbReference type="Pfam" id="PF13458"/>
    </source>
</evidence>
<evidence type="ECO:0000313" key="6">
    <source>
        <dbReference type="Proteomes" id="UP001500711"/>
    </source>
</evidence>
<evidence type="ECO:0000256" key="1">
    <source>
        <dbReference type="ARBA" id="ARBA00010062"/>
    </source>
</evidence>
<gene>
    <name evidence="5" type="ORF">GCM10022267_85660</name>
</gene>
<comment type="caution">
    <text evidence="5">The sequence shown here is derived from an EMBL/GenBank/DDBJ whole genome shotgun (WGS) entry which is preliminary data.</text>
</comment>
<protein>
    <submittedName>
        <fullName evidence="5">ABC transporter substrate-binding protein</fullName>
    </submittedName>
</protein>
<keyword evidence="2 3" id="KW-0732">Signal</keyword>
<evidence type="ECO:0000256" key="3">
    <source>
        <dbReference type="SAM" id="SignalP"/>
    </source>
</evidence>
<dbReference type="RefSeq" id="WP_346136828.1">
    <property type="nucleotide sequence ID" value="NZ_BAABBE010000051.1"/>
</dbReference>
<dbReference type="PANTHER" id="PTHR30483">
    <property type="entry name" value="LEUCINE-SPECIFIC-BINDING PROTEIN"/>
    <property type="match status" value="1"/>
</dbReference>
<sequence>MADTRLSRRAALGSGLAAAVSPLFGATSGAAEEKPLKIGVLVDTSGPASIHGERQLLGVRYQAELIGRGVQLDVRDTKGDVETTRAEAVALLRDGVDGLIGTSMPATAAVVAEEAQTAGVPLVVPTTVLPPLPPFAFSSAATPLQARRQCMRAVRGASARRTALLIADTLATDQALKVYAEQAAAEGVELVTVTKFTTSATTLTEPVTTLLEQKPEAVIVAAPPPFNGLAARTLRELKWPGVICCGPAAGHPGFLQAAGEAAEGVRVPAPWLLLADRIPDTVPNSWVVRAFVASFVPKHGPVGTFLGYGVDAVGMLYHAYAGHRDRQRARATLEHMTYVGVSGVFRMSPDNHSGLDDAALMTFIARNGQWVADGA</sequence>
<reference evidence="6" key="1">
    <citation type="journal article" date="2019" name="Int. J. Syst. Evol. Microbiol.">
        <title>The Global Catalogue of Microorganisms (GCM) 10K type strain sequencing project: providing services to taxonomists for standard genome sequencing and annotation.</title>
        <authorList>
            <consortium name="The Broad Institute Genomics Platform"/>
            <consortium name="The Broad Institute Genome Sequencing Center for Infectious Disease"/>
            <person name="Wu L."/>
            <person name="Ma J."/>
        </authorList>
    </citation>
    <scope>NUCLEOTIDE SEQUENCE [LARGE SCALE GENOMIC DNA]</scope>
    <source>
        <strain evidence="6">JCM 17494</strain>
    </source>
</reference>
<accession>A0ABP7CCJ7</accession>
<dbReference type="Proteomes" id="UP001500711">
    <property type="component" value="Unassembled WGS sequence"/>
</dbReference>
<name>A0ABP7CCJ7_9PSEU</name>
<keyword evidence="6" id="KW-1185">Reference proteome</keyword>
<dbReference type="PROSITE" id="PS51318">
    <property type="entry name" value="TAT"/>
    <property type="match status" value="1"/>
</dbReference>
<dbReference type="EMBL" id="BAABBE010000051">
    <property type="protein sequence ID" value="GAA3685699.1"/>
    <property type="molecule type" value="Genomic_DNA"/>
</dbReference>
<evidence type="ECO:0000256" key="2">
    <source>
        <dbReference type="ARBA" id="ARBA00022729"/>
    </source>
</evidence>
<dbReference type="Pfam" id="PF13458">
    <property type="entry name" value="Peripla_BP_6"/>
    <property type="match status" value="1"/>
</dbReference>
<dbReference type="InterPro" id="IPR028081">
    <property type="entry name" value="Leu-bd"/>
</dbReference>
<dbReference type="SUPFAM" id="SSF53822">
    <property type="entry name" value="Periplasmic binding protein-like I"/>
    <property type="match status" value="1"/>
</dbReference>
<organism evidence="5 6">
    <name type="scientific">Lentzea roselyniae</name>
    <dbReference type="NCBI Taxonomy" id="531940"/>
    <lineage>
        <taxon>Bacteria</taxon>
        <taxon>Bacillati</taxon>
        <taxon>Actinomycetota</taxon>
        <taxon>Actinomycetes</taxon>
        <taxon>Pseudonocardiales</taxon>
        <taxon>Pseudonocardiaceae</taxon>
        <taxon>Lentzea</taxon>
    </lineage>
</organism>
<comment type="similarity">
    <text evidence="1">Belongs to the leucine-binding protein family.</text>
</comment>
<dbReference type="PANTHER" id="PTHR30483:SF6">
    <property type="entry name" value="PERIPLASMIC BINDING PROTEIN OF ABC TRANSPORTER FOR NATURAL AMINO ACIDS"/>
    <property type="match status" value="1"/>
</dbReference>
<dbReference type="InterPro" id="IPR006311">
    <property type="entry name" value="TAT_signal"/>
</dbReference>
<proteinExistence type="inferred from homology"/>